<dbReference type="InterPro" id="IPR008893">
    <property type="entry name" value="WGR_domain"/>
</dbReference>
<dbReference type="Pfam" id="PF05406">
    <property type="entry name" value="WGR"/>
    <property type="match status" value="1"/>
</dbReference>
<dbReference type="FunFam" id="1.20.142.10:FF:000002">
    <property type="entry name" value="Poly [ADP-ribose] polymerase"/>
    <property type="match status" value="1"/>
</dbReference>
<evidence type="ECO:0000256" key="14">
    <source>
        <dbReference type="ARBA" id="ARBA00033987"/>
    </source>
</evidence>
<keyword evidence="4" id="KW-0548">Nucleotidyltransferase</keyword>
<dbReference type="InterPro" id="IPR001510">
    <property type="entry name" value="Znf_PARP"/>
</dbReference>
<evidence type="ECO:0000256" key="1">
    <source>
        <dbReference type="ARBA" id="ARBA00004123"/>
    </source>
</evidence>
<evidence type="ECO:0000259" key="19">
    <source>
        <dbReference type="PROSITE" id="PS51060"/>
    </source>
</evidence>
<dbReference type="PROSITE" id="PS50064">
    <property type="entry name" value="ZF_PARP_2"/>
    <property type="match status" value="2"/>
</dbReference>
<dbReference type="EC" id="2.4.2.-" evidence="15"/>
<evidence type="ECO:0000256" key="2">
    <source>
        <dbReference type="ARBA" id="ARBA00022676"/>
    </source>
</evidence>
<dbReference type="GO" id="GO:0003950">
    <property type="term" value="F:NAD+ poly-ADP-ribosyltransferase activity"/>
    <property type="evidence" value="ECO:0007669"/>
    <property type="project" value="UniProtKB-UniRule"/>
</dbReference>
<dbReference type="InterPro" id="IPR036930">
    <property type="entry name" value="WGR_dom_sf"/>
</dbReference>
<keyword evidence="8" id="KW-0863">Zinc-finger</keyword>
<keyword evidence="3 15" id="KW-0808">Transferase</keyword>
<dbReference type="Pfam" id="PF02877">
    <property type="entry name" value="PARP_reg"/>
    <property type="match status" value="1"/>
</dbReference>
<dbReference type="PROSITE" id="PS51060">
    <property type="entry name" value="PARP_ALPHA_HD"/>
    <property type="match status" value="1"/>
</dbReference>
<evidence type="ECO:0000256" key="8">
    <source>
        <dbReference type="ARBA" id="ARBA00022771"/>
    </source>
</evidence>
<keyword evidence="11" id="KW-0238">DNA-binding</keyword>
<reference evidence="22" key="1">
    <citation type="submission" date="2025-08" db="UniProtKB">
        <authorList>
            <consortium name="RefSeq"/>
        </authorList>
    </citation>
    <scope>IDENTIFICATION</scope>
</reference>
<dbReference type="SMART" id="SM00773">
    <property type="entry name" value="WGR"/>
    <property type="match status" value="1"/>
</dbReference>
<keyword evidence="10 15" id="KW-0520">NAD</keyword>
<evidence type="ECO:0000256" key="7">
    <source>
        <dbReference type="ARBA" id="ARBA00022765"/>
    </source>
</evidence>
<dbReference type="GO" id="GO:0070212">
    <property type="term" value="P:protein poly-ADP-ribosylation"/>
    <property type="evidence" value="ECO:0007669"/>
    <property type="project" value="TreeGrafter"/>
</dbReference>
<keyword evidence="2 15" id="KW-0328">Glycosyltransferase</keyword>
<dbReference type="CDD" id="cd01437">
    <property type="entry name" value="parp_like"/>
    <property type="match status" value="1"/>
</dbReference>
<dbReference type="SUPFAM" id="SSF142921">
    <property type="entry name" value="WGR domain-like"/>
    <property type="match status" value="1"/>
</dbReference>
<accession>A0A3Q0IWM5</accession>
<feature type="domain" description="PARP-type" evidence="17">
    <location>
        <begin position="102"/>
        <end position="191"/>
    </location>
</feature>
<evidence type="ECO:0000256" key="5">
    <source>
        <dbReference type="ARBA" id="ARBA00022723"/>
    </source>
</evidence>
<keyword evidence="9" id="KW-0862">Zinc</keyword>
<evidence type="ECO:0000259" key="17">
    <source>
        <dbReference type="PROSITE" id="PS50064"/>
    </source>
</evidence>
<dbReference type="PANTHER" id="PTHR10459:SF60">
    <property type="entry name" value="POLY [ADP-RIBOSE] POLYMERASE 2"/>
    <property type="match status" value="1"/>
</dbReference>
<evidence type="ECO:0000256" key="10">
    <source>
        <dbReference type="ARBA" id="ARBA00023027"/>
    </source>
</evidence>
<dbReference type="GO" id="GO:0016779">
    <property type="term" value="F:nucleotidyltransferase activity"/>
    <property type="evidence" value="ECO:0007669"/>
    <property type="project" value="UniProtKB-KW"/>
</dbReference>
<keyword evidence="12" id="KW-0539">Nucleus</keyword>
<evidence type="ECO:0000256" key="12">
    <source>
        <dbReference type="ARBA" id="ARBA00023242"/>
    </source>
</evidence>
<evidence type="ECO:0000259" key="18">
    <source>
        <dbReference type="PROSITE" id="PS51059"/>
    </source>
</evidence>
<dbReference type="SUPFAM" id="SSF47587">
    <property type="entry name" value="Domain of poly(ADP-ribose) polymerase"/>
    <property type="match status" value="1"/>
</dbReference>
<evidence type="ECO:0000256" key="4">
    <source>
        <dbReference type="ARBA" id="ARBA00022695"/>
    </source>
</evidence>
<dbReference type="PROSITE" id="PS51059">
    <property type="entry name" value="PARP_CATALYTIC"/>
    <property type="match status" value="1"/>
</dbReference>
<evidence type="ECO:0000256" key="16">
    <source>
        <dbReference type="SAM" id="MobiDB-lite"/>
    </source>
</evidence>
<evidence type="ECO:0000256" key="11">
    <source>
        <dbReference type="ARBA" id="ARBA00023125"/>
    </source>
</evidence>
<dbReference type="InterPro" id="IPR004102">
    <property type="entry name" value="Poly(ADP-ribose)pol_reg_dom"/>
</dbReference>
<feature type="domain" description="PARP alpha-helical" evidence="19">
    <location>
        <begin position="377"/>
        <end position="498"/>
    </location>
</feature>
<dbReference type="PANTHER" id="PTHR10459">
    <property type="entry name" value="DNA LIGASE"/>
    <property type="match status" value="1"/>
</dbReference>
<evidence type="ECO:0000256" key="3">
    <source>
        <dbReference type="ARBA" id="ARBA00022679"/>
    </source>
</evidence>
<gene>
    <name evidence="22" type="primary">LOC103508755</name>
</gene>
<dbReference type="KEGG" id="dci:103508755"/>
<keyword evidence="7" id="KW-0013">ADP-ribosylation</keyword>
<dbReference type="GO" id="GO:1990404">
    <property type="term" value="F:NAD+-protein mono-ADP-ribosyltransferase activity"/>
    <property type="evidence" value="ECO:0007669"/>
    <property type="project" value="TreeGrafter"/>
</dbReference>
<dbReference type="InterPro" id="IPR050800">
    <property type="entry name" value="ARTD/PARP"/>
</dbReference>
<dbReference type="Gene3D" id="1.20.142.10">
    <property type="entry name" value="Poly(ADP-ribose) polymerase, regulatory domain"/>
    <property type="match status" value="1"/>
</dbReference>
<keyword evidence="5" id="KW-0479">Metal-binding</keyword>
<dbReference type="GO" id="GO:0006302">
    <property type="term" value="P:double-strand break repair"/>
    <property type="evidence" value="ECO:0007669"/>
    <property type="project" value="TreeGrafter"/>
</dbReference>
<evidence type="ECO:0000256" key="13">
    <source>
        <dbReference type="ARBA" id="ARBA00024347"/>
    </source>
</evidence>
<dbReference type="CDD" id="cd08001">
    <property type="entry name" value="WGR_PARP1_like"/>
    <property type="match status" value="1"/>
</dbReference>
<dbReference type="SMART" id="SM01336">
    <property type="entry name" value="zf-PARP"/>
    <property type="match status" value="2"/>
</dbReference>
<evidence type="ECO:0000256" key="9">
    <source>
        <dbReference type="ARBA" id="ARBA00022833"/>
    </source>
</evidence>
<sequence>MGMLQHRPLASNSPFFDGKTPKWFHEECFWKKNRPKALLDIHNVTSLRHQDQEMIKSKILGTDAGPSTEAEASTSKGKSRKRVNKKAKDEENAKCVNTLNDFSIEYAKSNRSTCRGCEAKIAKGEIRVSKMNYDSDQGKMIGGIPEWYHLSCFNAVRLDLEFSASGKQIPGFGSLEKKDQKIVEATLPSLSDGVSKTDMKMNLAPWGSDINARIGEAKDVKLKSQEKSVFKSKSGTVKLQIKDGLAVDPDSGLADTTELVKYFDDRYLNAVMGKTDVAAGKNSFYKLQVLKSKIHKEKYYLFRAWGRIGTSIGGTKVQDFKDVESAFDEFDRCFEKETGNSWLEDFYPIPGKMKLLDVKYEDTSKSKKVKVEPMDIECSLEKPVAALVELLFDEKAMTATLKEYELDMDRMPLGKLSAKHLAQGYSILNEVISVLDRNAEADVKDRLILTLTNSFYTHIPHSFGLADPPLLDNKQLVVQKMEMIDAMTQIELAYTIKQEGPSAGVHPLVNCYEKLQANIKSVDTSHPHYEIIHKYVQNTHAKTHREYSLNIEAIFEVSRHGEDKRFKPFEKLGNKHLLWHGSRLTNFASIISKGLCIAPPEAPVTGYMFGKGIYFADSVSKSANYCMTNSTNNVGLLLLCEVALGKVYCRVLRYMFGKGIYFADSVSKSANYCMTNSTNNVGLLLLCEVALGKVVKKTQAEFVTKLPNGFHSVQGQGRNCPDPKGSIVLDNNITVPLGTLIDLPRDQAKNLSLLYNEFIVYDPAQVKIRYILKVRFNYK</sequence>
<dbReference type="InterPro" id="IPR012317">
    <property type="entry name" value="Poly(ADP-ribose)pol_cat_dom"/>
</dbReference>
<protein>
    <recommendedName>
        <fullName evidence="15">Poly [ADP-ribose] polymerase</fullName>
        <shortName evidence="15">PARP</shortName>
        <ecNumber evidence="15">2.4.2.-</ecNumber>
    </recommendedName>
</protein>
<dbReference type="Gene3D" id="3.30.1740.10">
    <property type="entry name" value="Zinc finger, PARP-type"/>
    <property type="match status" value="2"/>
</dbReference>
<comment type="subcellular location">
    <subcellularLocation>
        <location evidence="1">Nucleus</location>
    </subcellularLocation>
</comment>
<dbReference type="RefSeq" id="XP_026679068.1">
    <property type="nucleotide sequence ID" value="XM_026823267.1"/>
</dbReference>
<dbReference type="Pfam" id="PF00644">
    <property type="entry name" value="PARP"/>
    <property type="match status" value="2"/>
</dbReference>
<name>A0A3Q0IWM5_DIACI</name>
<dbReference type="PaxDb" id="121845-A0A3Q0IWM5"/>
<evidence type="ECO:0000256" key="6">
    <source>
        <dbReference type="ARBA" id="ARBA00022737"/>
    </source>
</evidence>
<feature type="domain" description="PARP catalytic" evidence="18">
    <location>
        <begin position="506"/>
        <end position="779"/>
    </location>
</feature>
<comment type="similarity">
    <text evidence="13">Belongs to the ARTD/PARP family.</text>
</comment>
<evidence type="ECO:0000256" key="15">
    <source>
        <dbReference type="RuleBase" id="RU362114"/>
    </source>
</evidence>
<dbReference type="GO" id="GO:0008270">
    <property type="term" value="F:zinc ion binding"/>
    <property type="evidence" value="ECO:0007669"/>
    <property type="project" value="UniProtKB-KW"/>
</dbReference>
<keyword evidence="6" id="KW-0677">Repeat</keyword>
<dbReference type="SUPFAM" id="SSF56399">
    <property type="entry name" value="ADP-ribosylation"/>
    <property type="match status" value="2"/>
</dbReference>
<feature type="region of interest" description="Disordered" evidence="16">
    <location>
        <begin position="57"/>
        <end position="90"/>
    </location>
</feature>
<dbReference type="GO" id="GO:0003677">
    <property type="term" value="F:DNA binding"/>
    <property type="evidence" value="ECO:0007669"/>
    <property type="project" value="UniProtKB-KW"/>
</dbReference>
<evidence type="ECO:0000259" key="20">
    <source>
        <dbReference type="PROSITE" id="PS51977"/>
    </source>
</evidence>
<comment type="catalytic activity">
    <reaction evidence="14">
        <text>NAD(+) + (ADP-D-ribosyl)n-acceptor = nicotinamide + (ADP-D-ribosyl)n+1-acceptor + H(+).</text>
        <dbReference type="EC" id="2.4.2.30"/>
    </reaction>
</comment>
<dbReference type="Gene3D" id="3.90.228.10">
    <property type="match status" value="2"/>
</dbReference>
<feature type="domain" description="WGR" evidence="20">
    <location>
        <begin position="259"/>
        <end position="360"/>
    </location>
</feature>
<evidence type="ECO:0000313" key="21">
    <source>
        <dbReference type="Proteomes" id="UP000079169"/>
    </source>
</evidence>
<keyword evidence="21" id="KW-1185">Reference proteome</keyword>
<evidence type="ECO:0000313" key="22">
    <source>
        <dbReference type="RefSeq" id="XP_026679068.1"/>
    </source>
</evidence>
<dbReference type="PROSITE" id="PS51977">
    <property type="entry name" value="WGR"/>
    <property type="match status" value="1"/>
</dbReference>
<feature type="domain" description="PARP-type" evidence="17">
    <location>
        <begin position="13"/>
        <end position="59"/>
    </location>
</feature>
<dbReference type="GO" id="GO:0005730">
    <property type="term" value="C:nucleolus"/>
    <property type="evidence" value="ECO:0007669"/>
    <property type="project" value="TreeGrafter"/>
</dbReference>
<dbReference type="SUPFAM" id="SSF57716">
    <property type="entry name" value="Glucocorticoid receptor-like (DNA-binding domain)"/>
    <property type="match status" value="2"/>
</dbReference>
<dbReference type="AlphaFoldDB" id="A0A3Q0IWM5"/>
<dbReference type="STRING" id="121845.A0A3Q0IWM5"/>
<dbReference type="Pfam" id="PF00645">
    <property type="entry name" value="zf-PARP"/>
    <property type="match status" value="1"/>
</dbReference>
<dbReference type="InterPro" id="IPR036957">
    <property type="entry name" value="Znf_PARP_sf"/>
</dbReference>
<dbReference type="InterPro" id="IPR036616">
    <property type="entry name" value="Poly(ADP-ribose)pol_reg_dom_sf"/>
</dbReference>
<organism evidence="21 22">
    <name type="scientific">Diaphorina citri</name>
    <name type="common">Asian citrus psyllid</name>
    <dbReference type="NCBI Taxonomy" id="121845"/>
    <lineage>
        <taxon>Eukaryota</taxon>
        <taxon>Metazoa</taxon>
        <taxon>Ecdysozoa</taxon>
        <taxon>Arthropoda</taxon>
        <taxon>Hexapoda</taxon>
        <taxon>Insecta</taxon>
        <taxon>Pterygota</taxon>
        <taxon>Neoptera</taxon>
        <taxon>Paraneoptera</taxon>
        <taxon>Hemiptera</taxon>
        <taxon>Sternorrhyncha</taxon>
        <taxon>Psylloidea</taxon>
        <taxon>Psyllidae</taxon>
        <taxon>Diaphorininae</taxon>
        <taxon>Diaphorina</taxon>
    </lineage>
</organism>
<proteinExistence type="inferred from homology"/>
<dbReference type="Proteomes" id="UP000079169">
    <property type="component" value="Unplaced"/>
</dbReference>
<dbReference type="GeneID" id="103508755"/>